<name>A0ABY6B4H3_9BURK</name>
<evidence type="ECO:0000256" key="1">
    <source>
        <dbReference type="SAM" id="MobiDB-lite"/>
    </source>
</evidence>
<organism evidence="3 4">
    <name type="scientific">Roseateles amylovorans</name>
    <dbReference type="NCBI Taxonomy" id="2978473"/>
    <lineage>
        <taxon>Bacteria</taxon>
        <taxon>Pseudomonadati</taxon>
        <taxon>Pseudomonadota</taxon>
        <taxon>Betaproteobacteria</taxon>
        <taxon>Burkholderiales</taxon>
        <taxon>Sphaerotilaceae</taxon>
        <taxon>Roseateles</taxon>
    </lineage>
</organism>
<keyword evidence="4" id="KW-1185">Reference proteome</keyword>
<evidence type="ECO:0000313" key="4">
    <source>
        <dbReference type="Proteomes" id="UP001064933"/>
    </source>
</evidence>
<dbReference type="RefSeq" id="WP_261757946.1">
    <property type="nucleotide sequence ID" value="NZ_CP104562.2"/>
</dbReference>
<protein>
    <submittedName>
        <fullName evidence="3">MHFG family PEP-CTERM protein</fullName>
    </submittedName>
</protein>
<dbReference type="Pfam" id="PF07589">
    <property type="entry name" value="PEP-CTERM"/>
    <property type="match status" value="1"/>
</dbReference>
<feature type="domain" description="Ice-binding protein C-terminal" evidence="2">
    <location>
        <begin position="251"/>
        <end position="275"/>
    </location>
</feature>
<evidence type="ECO:0000259" key="2">
    <source>
        <dbReference type="Pfam" id="PF07589"/>
    </source>
</evidence>
<proteinExistence type="predicted"/>
<sequence>MSLVVSVALAASGVTLPHCSWDRPGANPFMGDLVAAVDRYPDIPVATRAKLQARMAARRYDEIVDIHRDRIVGRHAYGAEIRDMHFGNGQVCRSVSRGKWTAQTLERGLVYCEDGQCILVPTVCRNVSRITRTTTMPGVGGSPSQARDEETSALAFDPPGAGAPMTEGGGAGTGEGVSFAQVAVLPNPVASAESLIRSPSLGGAGTTVPGLISLPQVTSSGHGATPTTPDLPTVPTVPDLPAQPVFPAVPAVPEPQTWALFVLGLAALAVSACRRR</sequence>
<dbReference type="Proteomes" id="UP001064933">
    <property type="component" value="Chromosome"/>
</dbReference>
<dbReference type="NCBIfam" id="NF038119">
    <property type="entry name" value="PEP_CTERM_MHFG"/>
    <property type="match status" value="1"/>
</dbReference>
<feature type="region of interest" description="Disordered" evidence="1">
    <location>
        <begin position="212"/>
        <end position="232"/>
    </location>
</feature>
<dbReference type="NCBIfam" id="TIGR02595">
    <property type="entry name" value="PEP_CTERM"/>
    <property type="match status" value="1"/>
</dbReference>
<dbReference type="EMBL" id="CP104562">
    <property type="protein sequence ID" value="UXH78170.1"/>
    <property type="molecule type" value="Genomic_DNA"/>
</dbReference>
<reference evidence="3" key="1">
    <citation type="submission" date="2022-10" db="EMBL/GenBank/DDBJ databases">
        <title>Characterization and whole genome sequencing of a new Roseateles species, isolated from fresh water.</title>
        <authorList>
            <person name="Guliayeva D.Y."/>
            <person name="Akhremchuk A.E."/>
            <person name="Sikolenko M.A."/>
            <person name="Valentovich L.N."/>
            <person name="Sidarenka A.V."/>
        </authorList>
    </citation>
    <scope>NUCLEOTIDE SEQUENCE</scope>
    <source>
        <strain evidence="3">BIM B-1768</strain>
    </source>
</reference>
<feature type="region of interest" description="Disordered" evidence="1">
    <location>
        <begin position="135"/>
        <end position="173"/>
    </location>
</feature>
<evidence type="ECO:0000313" key="3">
    <source>
        <dbReference type="EMBL" id="UXH78170.1"/>
    </source>
</evidence>
<gene>
    <name evidence="3" type="ORF">N4261_25005</name>
</gene>
<accession>A0ABY6B4H3</accession>
<dbReference type="InterPro" id="IPR013424">
    <property type="entry name" value="Ice-binding_C"/>
</dbReference>